<dbReference type="AlphaFoldDB" id="A0A453BKE0"/>
<dbReference type="EnsemblPlants" id="AET2Gv20543400.12">
    <property type="protein sequence ID" value="AET2Gv20543400.12"/>
    <property type="gene ID" value="AET2Gv20543400"/>
</dbReference>
<dbReference type="PANTHER" id="PTHR31061">
    <property type="entry name" value="LD22376P"/>
    <property type="match status" value="1"/>
</dbReference>
<keyword evidence="3" id="KW-1185">Reference proteome</keyword>
<dbReference type="PANTHER" id="PTHR31061:SF6">
    <property type="entry name" value="OS02G0526000 PROTEIN"/>
    <property type="match status" value="1"/>
</dbReference>
<dbReference type="RefSeq" id="XP_073364561.1">
    <property type="nucleotide sequence ID" value="XM_073508460.1"/>
</dbReference>
<proteinExistence type="predicted"/>
<evidence type="ECO:0000256" key="1">
    <source>
        <dbReference type="SAM" id="MobiDB-lite"/>
    </source>
</evidence>
<accession>A0A453BKE0</accession>
<sequence length="116" mass="12972">MVRCGVRGDTRPARNAVGMVNITILETDHLYRRRIYGRTKECGIDYPENGLLPPDAQSWCQASFDPKQLLWEADQTSMTLDISKSNTGDAASKQDSAFKKENDVAKPPPSDLENRT</sequence>
<dbReference type="Proteomes" id="UP000015105">
    <property type="component" value="Chromosome 2D"/>
</dbReference>
<reference evidence="3" key="1">
    <citation type="journal article" date="2014" name="Science">
        <title>Ancient hybridizations among the ancestral genomes of bread wheat.</title>
        <authorList>
            <consortium name="International Wheat Genome Sequencing Consortium,"/>
            <person name="Marcussen T."/>
            <person name="Sandve S.R."/>
            <person name="Heier L."/>
            <person name="Spannagl M."/>
            <person name="Pfeifer M."/>
            <person name="Jakobsen K.S."/>
            <person name="Wulff B.B."/>
            <person name="Steuernagel B."/>
            <person name="Mayer K.F."/>
            <person name="Olsen O.A."/>
        </authorList>
    </citation>
    <scope>NUCLEOTIDE SEQUENCE [LARGE SCALE GENOMIC DNA]</scope>
    <source>
        <strain evidence="3">cv. AL8/78</strain>
    </source>
</reference>
<dbReference type="RefSeq" id="XP_073364560.1">
    <property type="nucleotide sequence ID" value="XM_073508459.1"/>
</dbReference>
<name>A0A453BKE0_AEGTS</name>
<dbReference type="Gramene" id="AET2Gv20543400.12">
    <property type="protein sequence ID" value="AET2Gv20543400.12"/>
    <property type="gene ID" value="AET2Gv20543400"/>
</dbReference>
<dbReference type="RefSeq" id="XP_073364558.1">
    <property type="nucleotide sequence ID" value="XM_073508457.1"/>
</dbReference>
<reference evidence="3" key="2">
    <citation type="journal article" date="2017" name="Nat. Plants">
        <title>The Aegilops tauschii genome reveals multiple impacts of transposons.</title>
        <authorList>
            <person name="Zhao G."/>
            <person name="Zou C."/>
            <person name="Li K."/>
            <person name="Wang K."/>
            <person name="Li T."/>
            <person name="Gao L."/>
            <person name="Zhang X."/>
            <person name="Wang H."/>
            <person name="Yang Z."/>
            <person name="Liu X."/>
            <person name="Jiang W."/>
            <person name="Mao L."/>
            <person name="Kong X."/>
            <person name="Jiao Y."/>
            <person name="Jia J."/>
        </authorList>
    </citation>
    <scope>NUCLEOTIDE SEQUENCE [LARGE SCALE GENOMIC DNA]</scope>
    <source>
        <strain evidence="3">cv. AL8/78</strain>
    </source>
</reference>
<feature type="compositionally biased region" description="Polar residues" evidence="1">
    <location>
        <begin position="81"/>
        <end position="95"/>
    </location>
</feature>
<feature type="region of interest" description="Disordered" evidence="1">
    <location>
        <begin position="81"/>
        <end position="116"/>
    </location>
</feature>
<evidence type="ECO:0000313" key="2">
    <source>
        <dbReference type="EnsemblPlants" id="AET2Gv20543400.12"/>
    </source>
</evidence>
<dbReference type="GeneID" id="109740796"/>
<dbReference type="RefSeq" id="XP_073364559.1">
    <property type="nucleotide sequence ID" value="XM_073508458.1"/>
</dbReference>
<reference evidence="2" key="4">
    <citation type="submission" date="2019-03" db="UniProtKB">
        <authorList>
            <consortium name="EnsemblPlants"/>
        </authorList>
    </citation>
    <scope>IDENTIFICATION</scope>
</reference>
<evidence type="ECO:0000313" key="3">
    <source>
        <dbReference type="Proteomes" id="UP000015105"/>
    </source>
</evidence>
<organism evidence="2 3">
    <name type="scientific">Aegilops tauschii subsp. strangulata</name>
    <name type="common">Goatgrass</name>
    <dbReference type="NCBI Taxonomy" id="200361"/>
    <lineage>
        <taxon>Eukaryota</taxon>
        <taxon>Viridiplantae</taxon>
        <taxon>Streptophyta</taxon>
        <taxon>Embryophyta</taxon>
        <taxon>Tracheophyta</taxon>
        <taxon>Spermatophyta</taxon>
        <taxon>Magnoliopsida</taxon>
        <taxon>Liliopsida</taxon>
        <taxon>Poales</taxon>
        <taxon>Poaceae</taxon>
        <taxon>BOP clade</taxon>
        <taxon>Pooideae</taxon>
        <taxon>Triticodae</taxon>
        <taxon>Triticeae</taxon>
        <taxon>Triticinae</taxon>
        <taxon>Aegilops</taxon>
    </lineage>
</organism>
<protein>
    <submittedName>
        <fullName evidence="2">Uncharacterized protein</fullName>
    </submittedName>
</protein>
<dbReference type="RefSeq" id="XP_073364557.1">
    <property type="nucleotide sequence ID" value="XM_073508456.1"/>
</dbReference>
<reference evidence="2" key="3">
    <citation type="journal article" date="2017" name="Nature">
        <title>Genome sequence of the progenitor of the wheat D genome Aegilops tauschii.</title>
        <authorList>
            <person name="Luo M.C."/>
            <person name="Gu Y.Q."/>
            <person name="Puiu D."/>
            <person name="Wang H."/>
            <person name="Twardziok S.O."/>
            <person name="Deal K.R."/>
            <person name="Huo N."/>
            <person name="Zhu T."/>
            <person name="Wang L."/>
            <person name="Wang Y."/>
            <person name="McGuire P.E."/>
            <person name="Liu S."/>
            <person name="Long H."/>
            <person name="Ramasamy R.K."/>
            <person name="Rodriguez J.C."/>
            <person name="Van S.L."/>
            <person name="Yuan L."/>
            <person name="Wang Z."/>
            <person name="Xia Z."/>
            <person name="Xiao L."/>
            <person name="Anderson O.D."/>
            <person name="Ouyang S."/>
            <person name="Liang Y."/>
            <person name="Zimin A.V."/>
            <person name="Pertea G."/>
            <person name="Qi P."/>
            <person name="Bennetzen J.L."/>
            <person name="Dai X."/>
            <person name="Dawson M.W."/>
            <person name="Muller H.G."/>
            <person name="Kugler K."/>
            <person name="Rivarola-Duarte L."/>
            <person name="Spannagl M."/>
            <person name="Mayer K.F.X."/>
            <person name="Lu F.H."/>
            <person name="Bevan M.W."/>
            <person name="Leroy P."/>
            <person name="Li P."/>
            <person name="You F.M."/>
            <person name="Sun Q."/>
            <person name="Liu Z."/>
            <person name="Lyons E."/>
            <person name="Wicker T."/>
            <person name="Salzberg S.L."/>
            <person name="Devos K.M."/>
            <person name="Dvorak J."/>
        </authorList>
    </citation>
    <scope>NUCLEOTIDE SEQUENCE [LARGE SCALE GENOMIC DNA]</scope>
    <source>
        <strain evidence="2">cv. AL8/78</strain>
    </source>
</reference>
<reference evidence="2" key="5">
    <citation type="journal article" date="2021" name="G3 (Bethesda)">
        <title>Aegilops tauschii genome assembly Aet v5.0 features greater sequence contiguity and improved annotation.</title>
        <authorList>
            <person name="Wang L."/>
            <person name="Zhu T."/>
            <person name="Rodriguez J.C."/>
            <person name="Deal K.R."/>
            <person name="Dubcovsky J."/>
            <person name="McGuire P.E."/>
            <person name="Lux T."/>
            <person name="Spannagl M."/>
            <person name="Mayer K.F.X."/>
            <person name="Baldrich P."/>
            <person name="Meyers B.C."/>
            <person name="Huo N."/>
            <person name="Gu Y.Q."/>
            <person name="Zhou H."/>
            <person name="Devos K.M."/>
            <person name="Bennetzen J.L."/>
            <person name="Unver T."/>
            <person name="Budak H."/>
            <person name="Gulick P.J."/>
            <person name="Galiba G."/>
            <person name="Kalapos B."/>
            <person name="Nelson D.R."/>
            <person name="Li P."/>
            <person name="You F.M."/>
            <person name="Luo M.C."/>
            <person name="Dvorak J."/>
        </authorList>
    </citation>
    <scope>NUCLEOTIDE SEQUENCE [LARGE SCALE GENOMIC DNA]</scope>
    <source>
        <strain evidence="2">cv. AL8/78</strain>
    </source>
</reference>
<dbReference type="STRING" id="200361.A0A453BKE0"/>